<organism evidence="3 4">
    <name type="scientific">Bemisia tabaci</name>
    <name type="common">Sweetpotato whitefly</name>
    <name type="synonym">Aleurodes tabaci</name>
    <dbReference type="NCBI Taxonomy" id="7038"/>
    <lineage>
        <taxon>Eukaryota</taxon>
        <taxon>Metazoa</taxon>
        <taxon>Ecdysozoa</taxon>
        <taxon>Arthropoda</taxon>
        <taxon>Hexapoda</taxon>
        <taxon>Insecta</taxon>
        <taxon>Pterygota</taxon>
        <taxon>Neoptera</taxon>
        <taxon>Paraneoptera</taxon>
        <taxon>Hemiptera</taxon>
        <taxon>Sternorrhyncha</taxon>
        <taxon>Aleyrodoidea</taxon>
        <taxon>Aleyrodidae</taxon>
        <taxon>Aleyrodinae</taxon>
        <taxon>Bemisia</taxon>
    </lineage>
</organism>
<evidence type="ECO:0000313" key="3">
    <source>
        <dbReference type="EMBL" id="CAH0395301.1"/>
    </source>
</evidence>
<name>A0A9P0F9M8_BEMTA</name>
<dbReference type="EMBL" id="OU963870">
    <property type="protein sequence ID" value="CAH0395301.1"/>
    <property type="molecule type" value="Genomic_DNA"/>
</dbReference>
<proteinExistence type="predicted"/>
<dbReference type="Gene3D" id="3.40.50.1110">
    <property type="entry name" value="SGNH hydrolase"/>
    <property type="match status" value="1"/>
</dbReference>
<evidence type="ECO:0000256" key="1">
    <source>
        <dbReference type="SAM" id="MobiDB-lite"/>
    </source>
</evidence>
<feature type="region of interest" description="Disordered" evidence="1">
    <location>
        <begin position="350"/>
        <end position="371"/>
    </location>
</feature>
<evidence type="ECO:0000313" key="4">
    <source>
        <dbReference type="Proteomes" id="UP001152759"/>
    </source>
</evidence>
<sequence>MVLKRVLIIGASQTKYFDGYLQPSLTLEVTVNAVSGRKVQDVNIQGMLAVKGVDHVILHLGTNNIPLEGPAATQRRMESLLKEIRSLNPHCTMYVSSILPRASSFFPGTRRSPEEIEHLNDRSATLNCLYKSLVSRFPNCYFIDNSAHFMEEGVVKRWLLSRDGLHLTPNGIKNLLVSMLSSLVMTQSSVFTPPPPPPSAFWSLPQSALTTTPAAPHSITVPPRGFSYRDALLLSPALTSSKSQKSKTSLPRPSLATTGYSKPLSFPFSPPSFSVSFSSQLITQPTLSPTTQRKCTPSRSVSSPCSMLPSAQPLSSLSGTMCAYLPATQRKRNPSRSVSSYFSLLSSAQPLSSQSGTKPAHLPANQRRHSPRKPLACLSPAVMSNLSQLPKKSKLDVTKLSFKTTLNVIHPHRQFIQSIVPSYRPVNGGGAKVEYPRLCEQCCKTYLTKQSFYNHKKILLEW</sequence>
<dbReference type="InterPro" id="IPR036514">
    <property type="entry name" value="SGNH_hydro_sf"/>
</dbReference>
<evidence type="ECO:0000259" key="2">
    <source>
        <dbReference type="Pfam" id="PF13472"/>
    </source>
</evidence>
<dbReference type="InterPro" id="IPR013830">
    <property type="entry name" value="SGNH_hydro"/>
</dbReference>
<reference evidence="3" key="1">
    <citation type="submission" date="2021-12" db="EMBL/GenBank/DDBJ databases">
        <authorList>
            <person name="King R."/>
        </authorList>
    </citation>
    <scope>NUCLEOTIDE SEQUENCE</scope>
</reference>
<dbReference type="Pfam" id="PF13472">
    <property type="entry name" value="Lipase_GDSL_2"/>
    <property type="match status" value="1"/>
</dbReference>
<dbReference type="Proteomes" id="UP001152759">
    <property type="component" value="Chromosome 9"/>
</dbReference>
<feature type="domain" description="SGNH hydrolase-type esterase" evidence="2">
    <location>
        <begin position="14"/>
        <end position="171"/>
    </location>
</feature>
<gene>
    <name evidence="3" type="ORF">BEMITA_LOCUS13501</name>
</gene>
<keyword evidence="4" id="KW-1185">Reference proteome</keyword>
<dbReference type="AlphaFoldDB" id="A0A9P0F9M8"/>
<protein>
    <recommendedName>
        <fullName evidence="2">SGNH hydrolase-type esterase domain-containing protein</fullName>
    </recommendedName>
</protein>
<feature type="region of interest" description="Disordered" evidence="1">
    <location>
        <begin position="286"/>
        <end position="307"/>
    </location>
</feature>
<accession>A0A9P0F9M8</accession>
<feature type="compositionally biased region" description="Polar residues" evidence="1">
    <location>
        <begin position="286"/>
        <end position="305"/>
    </location>
</feature>
<dbReference type="SUPFAM" id="SSF52266">
    <property type="entry name" value="SGNH hydrolase"/>
    <property type="match status" value="1"/>
</dbReference>